<accession>A0AAJ0MP18</accession>
<dbReference type="Proteomes" id="UP001285908">
    <property type="component" value="Unassembled WGS sequence"/>
</dbReference>
<comment type="caution">
    <text evidence="2">The sequence shown here is derived from an EMBL/GenBank/DDBJ whole genome shotgun (WGS) entry which is preliminary data.</text>
</comment>
<dbReference type="GeneID" id="87875061"/>
<feature type="chain" id="PRO_5042524008" description="Secreted protein" evidence="1">
    <location>
        <begin position="18"/>
        <end position="79"/>
    </location>
</feature>
<dbReference type="AlphaFoldDB" id="A0AAJ0MP18"/>
<dbReference type="EMBL" id="JAULSX010000006">
    <property type="protein sequence ID" value="KAK3488792.1"/>
    <property type="molecule type" value="Genomic_DNA"/>
</dbReference>
<sequence>MSHCLCVCVCVCVCVRACVDVCVCQPERLRYTARHRNREPQERTCRHWILARKNSGTARCDWRKLLSARVFAQHQQGRR</sequence>
<dbReference type="RefSeq" id="XP_062690499.1">
    <property type="nucleotide sequence ID" value="XM_062837439.1"/>
</dbReference>
<feature type="signal peptide" evidence="1">
    <location>
        <begin position="1"/>
        <end position="17"/>
    </location>
</feature>
<organism evidence="2 3">
    <name type="scientific">Neurospora hispaniola</name>
    <dbReference type="NCBI Taxonomy" id="588809"/>
    <lineage>
        <taxon>Eukaryota</taxon>
        <taxon>Fungi</taxon>
        <taxon>Dikarya</taxon>
        <taxon>Ascomycota</taxon>
        <taxon>Pezizomycotina</taxon>
        <taxon>Sordariomycetes</taxon>
        <taxon>Sordariomycetidae</taxon>
        <taxon>Sordariales</taxon>
        <taxon>Sordariaceae</taxon>
        <taxon>Neurospora</taxon>
    </lineage>
</organism>
<reference evidence="2 3" key="1">
    <citation type="journal article" date="2023" name="Mol. Phylogenet. Evol.">
        <title>Genome-scale phylogeny and comparative genomics of the fungal order Sordariales.</title>
        <authorList>
            <person name="Hensen N."/>
            <person name="Bonometti L."/>
            <person name="Westerberg I."/>
            <person name="Brannstrom I.O."/>
            <person name="Guillou S."/>
            <person name="Cros-Aarteil S."/>
            <person name="Calhoun S."/>
            <person name="Haridas S."/>
            <person name="Kuo A."/>
            <person name="Mondo S."/>
            <person name="Pangilinan J."/>
            <person name="Riley R."/>
            <person name="LaButti K."/>
            <person name="Andreopoulos B."/>
            <person name="Lipzen A."/>
            <person name="Chen C."/>
            <person name="Yan M."/>
            <person name="Daum C."/>
            <person name="Ng V."/>
            <person name="Clum A."/>
            <person name="Steindorff A."/>
            <person name="Ohm R.A."/>
            <person name="Martin F."/>
            <person name="Silar P."/>
            <person name="Natvig D.O."/>
            <person name="Lalanne C."/>
            <person name="Gautier V."/>
            <person name="Ament-Velasquez S.L."/>
            <person name="Kruys A."/>
            <person name="Hutchinson M.I."/>
            <person name="Powell A.J."/>
            <person name="Barry K."/>
            <person name="Miller A.N."/>
            <person name="Grigoriev I.V."/>
            <person name="Debuchy R."/>
            <person name="Gladieux P."/>
            <person name="Hiltunen Thoren M."/>
            <person name="Johannesson H."/>
        </authorList>
    </citation>
    <scope>NUCLEOTIDE SEQUENCE [LARGE SCALE GENOMIC DNA]</scope>
    <source>
        <strain evidence="2 3">FGSC 10403</strain>
    </source>
</reference>
<name>A0AAJ0MP18_9PEZI</name>
<keyword evidence="3" id="KW-1185">Reference proteome</keyword>
<proteinExistence type="predicted"/>
<evidence type="ECO:0008006" key="4">
    <source>
        <dbReference type="Google" id="ProtNLM"/>
    </source>
</evidence>
<evidence type="ECO:0000256" key="1">
    <source>
        <dbReference type="SAM" id="SignalP"/>
    </source>
</evidence>
<protein>
    <recommendedName>
        <fullName evidence="4">Secreted protein</fullName>
    </recommendedName>
</protein>
<evidence type="ECO:0000313" key="2">
    <source>
        <dbReference type="EMBL" id="KAK3488792.1"/>
    </source>
</evidence>
<evidence type="ECO:0000313" key="3">
    <source>
        <dbReference type="Proteomes" id="UP001285908"/>
    </source>
</evidence>
<keyword evidence="1" id="KW-0732">Signal</keyword>
<gene>
    <name evidence="2" type="ORF">B0T23DRAFT_383884</name>
</gene>